<evidence type="ECO:0000313" key="2">
    <source>
        <dbReference type="EMBL" id="GJS76455.1"/>
    </source>
</evidence>
<dbReference type="EMBL" id="BQNB010010376">
    <property type="protein sequence ID" value="GJS76455.1"/>
    <property type="molecule type" value="Genomic_DNA"/>
</dbReference>
<comment type="caution">
    <text evidence="2">The sequence shown here is derived from an EMBL/GenBank/DDBJ whole genome shotgun (WGS) entry which is preliminary data.</text>
</comment>
<name>A0ABQ4YFY2_9ASTR</name>
<reference evidence="2" key="1">
    <citation type="journal article" date="2022" name="Int. J. Mol. Sci.">
        <title>Draft Genome of Tanacetum Coccineum: Genomic Comparison of Closely Related Tanacetum-Family Plants.</title>
        <authorList>
            <person name="Yamashiro T."/>
            <person name="Shiraishi A."/>
            <person name="Nakayama K."/>
            <person name="Satake H."/>
        </authorList>
    </citation>
    <scope>NUCLEOTIDE SEQUENCE</scope>
</reference>
<proteinExistence type="predicted"/>
<keyword evidence="3" id="KW-1185">Reference proteome</keyword>
<sequence length="407" mass="46197">MLMLQMKRIKEIRQSNTNTDLDGRDKVMTDVEDTHVTLTPVNPDGQQQSSSVSSGFVSNMLNPNQDTAIMEHPSLHKSIALQHRFLSSFKTNDPPINDSWQLLHIREMSLLLQIAFLETIYDGMKKSSRNKEGSPSIHAVAANLSELELKKILINKMETNNSINRSDIQRQLYKDLVEAYEADKILLDTYGDTVIIKRPRDGADDDDEPCRNRMGVGDVVHSTDVFKGPADQEFETGVQDENKAERRGSHFLIGFNKTYETTASPDHAMEYVCPCRYENCAKNVQTLTPELLAGQHLSDERHCKSYLLTGIFFTTVSSINSQGRRVIPFHHFIKTTGILRGWCVQAEIQRLSNTTNLPSGESRLGQRNKERQLPMIANLHRGISMGRLFKKTDITVTKVEIVEWHDL</sequence>
<dbReference type="Proteomes" id="UP001151760">
    <property type="component" value="Unassembled WGS sequence"/>
</dbReference>
<organism evidence="2 3">
    <name type="scientific">Tanacetum coccineum</name>
    <dbReference type="NCBI Taxonomy" id="301880"/>
    <lineage>
        <taxon>Eukaryota</taxon>
        <taxon>Viridiplantae</taxon>
        <taxon>Streptophyta</taxon>
        <taxon>Embryophyta</taxon>
        <taxon>Tracheophyta</taxon>
        <taxon>Spermatophyta</taxon>
        <taxon>Magnoliopsida</taxon>
        <taxon>eudicotyledons</taxon>
        <taxon>Gunneridae</taxon>
        <taxon>Pentapetalae</taxon>
        <taxon>asterids</taxon>
        <taxon>campanulids</taxon>
        <taxon>Asterales</taxon>
        <taxon>Asteraceae</taxon>
        <taxon>Asteroideae</taxon>
        <taxon>Anthemideae</taxon>
        <taxon>Anthemidinae</taxon>
        <taxon>Tanacetum</taxon>
    </lineage>
</organism>
<evidence type="ECO:0000256" key="1">
    <source>
        <dbReference type="SAM" id="MobiDB-lite"/>
    </source>
</evidence>
<gene>
    <name evidence="2" type="ORF">Tco_0726336</name>
</gene>
<feature type="compositionally biased region" description="Low complexity" evidence="1">
    <location>
        <begin position="45"/>
        <end position="58"/>
    </location>
</feature>
<reference evidence="2" key="2">
    <citation type="submission" date="2022-01" db="EMBL/GenBank/DDBJ databases">
        <authorList>
            <person name="Yamashiro T."/>
            <person name="Shiraishi A."/>
            <person name="Satake H."/>
            <person name="Nakayama K."/>
        </authorList>
    </citation>
    <scope>NUCLEOTIDE SEQUENCE</scope>
</reference>
<accession>A0ABQ4YFY2</accession>
<protein>
    <submittedName>
        <fullName evidence="2">Uncharacterized protein</fullName>
    </submittedName>
</protein>
<feature type="region of interest" description="Disordered" evidence="1">
    <location>
        <begin position="37"/>
        <end position="58"/>
    </location>
</feature>
<evidence type="ECO:0000313" key="3">
    <source>
        <dbReference type="Proteomes" id="UP001151760"/>
    </source>
</evidence>